<dbReference type="PIRSF" id="PIRSF010631">
    <property type="entry name" value="A-rhamnsds"/>
    <property type="match status" value="1"/>
</dbReference>
<evidence type="ECO:0000313" key="10">
    <source>
        <dbReference type="Proteomes" id="UP001595789"/>
    </source>
</evidence>
<dbReference type="InterPro" id="IPR035396">
    <property type="entry name" value="Bac_rhamnosid6H"/>
</dbReference>
<sequence length="925" mass="103440">MKSQFKILYLLVFGLFAAINVNAQSLTVSNLLCEYKKRPVGVDVQKPILNWQIKSTKRNVMQGAYRILVADDSLLLSKNIGNIWDTKKVNSDGSIQIRYNGRALLPVKNYFWKVMVWDKTGAVSSWSKISAWQTGLFNKGDWKEAQWIGYEKLPESEIIVPAQPELGDLGSKGKNNILPLLRKEVIVKKQVKKATIFISGLGHFELSLNGTKVGDHFLDPGWTKYDKHAQYVAFDITNKIKAGSNAFGVMLGNGFYYVLSERYRKLTGAFGYPKMICRIAFEYNDGPTEDVVSDNSWKTIAGPITFSSIYGGEDFDANLLPKGWDKPQFDDKTWRNALVVGGPEQLDAQAQEPLKIFDNFKAVKVTQPKPGLWVYDFGQNASGIPFINVNGLKGKTIKLIPGELLASDGTVTQNAIGSPVFFNYTLNGAETESWQPKFMYYGFRYLQIEGAVPINENNSGKLPVVLQAKLLHSRNAAPTIGTFTSSNTLFNKTFDLIDWAVKSNMASVFTDCPHREKLGWLEEAHLVGSSIRYTYDIATLSKKVISDMRMSQTADGLIPDIAPEYSQFGGGFRDSPEWGSNGIILPWYVYQWYGDKQVLEENYDMMSRYISYLGTKANNHILTHGLGDWYDIGPKTPGVSQLTPKGVTATAIYYYDLTILTKIARALGKGDDVRKYEALGAKVKSAFNKKFFNSETNQYATGSQTANAMALYMNLTEPDRKQAVLDNLIKDLRKRDNSLTSGDIGYRYLLRALDDAGRSDVIFDMNSRSDVPGYGYQIARGATALTESWQANKDASNNHFMLGHLMEWFYSGLAGIRADENDVASGNIEIRPEPVGDVTFVKASYYAPRGLISVDWKKEKNVFNLDVEIPANSKATLYLPANESAKVFENGKSIAINKAIKYLGYKLGKKIFQVGSGNYRFQIKQ</sequence>
<keyword evidence="4" id="KW-0732">Signal</keyword>
<dbReference type="GO" id="GO:0016787">
    <property type="term" value="F:hydrolase activity"/>
    <property type="evidence" value="ECO:0007669"/>
    <property type="project" value="UniProtKB-KW"/>
</dbReference>
<evidence type="ECO:0000259" key="8">
    <source>
        <dbReference type="Pfam" id="PF17390"/>
    </source>
</evidence>
<dbReference type="Pfam" id="PF17390">
    <property type="entry name" value="Bac_rhamnosid_C"/>
    <property type="match status" value="1"/>
</dbReference>
<dbReference type="InterPro" id="IPR008928">
    <property type="entry name" value="6-hairpin_glycosidase_sf"/>
</dbReference>
<dbReference type="Gene3D" id="2.60.120.260">
    <property type="entry name" value="Galactose-binding domain-like"/>
    <property type="match status" value="2"/>
</dbReference>
<dbReference type="Proteomes" id="UP001595789">
    <property type="component" value="Unassembled WGS sequence"/>
</dbReference>
<dbReference type="Pfam" id="PF05592">
    <property type="entry name" value="Bac_rhamnosid"/>
    <property type="match status" value="1"/>
</dbReference>
<evidence type="ECO:0000259" key="7">
    <source>
        <dbReference type="Pfam" id="PF17389"/>
    </source>
</evidence>
<dbReference type="InterPro" id="IPR008902">
    <property type="entry name" value="Rhamnosid_concanavalin"/>
</dbReference>
<dbReference type="RefSeq" id="WP_378981872.1">
    <property type="nucleotide sequence ID" value="NZ_JBHSBW010000007.1"/>
</dbReference>
<dbReference type="Gene3D" id="2.60.40.10">
    <property type="entry name" value="Immunoglobulins"/>
    <property type="match status" value="1"/>
</dbReference>
<dbReference type="PANTHER" id="PTHR33307">
    <property type="entry name" value="ALPHA-RHAMNOSIDASE (EUROFUNG)"/>
    <property type="match status" value="1"/>
</dbReference>
<evidence type="ECO:0000256" key="3">
    <source>
        <dbReference type="ARBA" id="ARBA00022801"/>
    </source>
</evidence>
<dbReference type="InterPro" id="IPR012341">
    <property type="entry name" value="6hp_glycosidase-like_sf"/>
</dbReference>
<gene>
    <name evidence="9" type="ORF">ACFOWA_03620</name>
</gene>
<feature type="domain" description="Bacterial alpha-L-rhamnosidase N-terminal" evidence="6">
    <location>
        <begin position="189"/>
        <end position="356"/>
    </location>
</feature>
<dbReference type="InterPro" id="IPR035398">
    <property type="entry name" value="Bac_rhamnosid_C"/>
</dbReference>
<accession>A0ABV8P4R8</accession>
<dbReference type="Pfam" id="PF25788">
    <property type="entry name" value="Ig_Rha78A_N"/>
    <property type="match status" value="1"/>
</dbReference>
<keyword evidence="3 9" id="KW-0378">Hydrolase</keyword>
<dbReference type="EC" id="3.2.1.40" evidence="2"/>
<dbReference type="Gene3D" id="2.60.420.10">
    <property type="entry name" value="Maltose phosphorylase, domain 3"/>
    <property type="match status" value="1"/>
</dbReference>
<dbReference type="PANTHER" id="PTHR33307:SF11">
    <property type="entry name" value="ALPHA-L-RHAMNOSIDASE"/>
    <property type="match status" value="1"/>
</dbReference>
<feature type="domain" description="Alpha-L-rhamnosidase C-terminal" evidence="8">
    <location>
        <begin position="827"/>
        <end position="889"/>
    </location>
</feature>
<comment type="catalytic activity">
    <reaction evidence="1">
        <text>Hydrolysis of terminal non-reducing alpha-L-rhamnose residues in alpha-L-rhamnosides.</text>
        <dbReference type="EC" id="3.2.1.40"/>
    </reaction>
</comment>
<feature type="domain" description="Alpha-L-rhamnosidase concanavalin-like" evidence="5">
    <location>
        <begin position="368"/>
        <end position="451"/>
    </location>
</feature>
<reference evidence="10" key="1">
    <citation type="journal article" date="2019" name="Int. J. Syst. Evol. Microbiol.">
        <title>The Global Catalogue of Microorganisms (GCM) 10K type strain sequencing project: providing services to taxonomists for standard genome sequencing and annotation.</title>
        <authorList>
            <consortium name="The Broad Institute Genomics Platform"/>
            <consortium name="The Broad Institute Genome Sequencing Center for Infectious Disease"/>
            <person name="Wu L."/>
            <person name="Ma J."/>
        </authorList>
    </citation>
    <scope>NUCLEOTIDE SEQUENCE [LARGE SCALE GENOMIC DNA]</scope>
    <source>
        <strain evidence="10">CCM 8691</strain>
    </source>
</reference>
<keyword evidence="10" id="KW-1185">Reference proteome</keyword>
<feature type="signal peptide" evidence="4">
    <location>
        <begin position="1"/>
        <end position="23"/>
    </location>
</feature>
<evidence type="ECO:0000259" key="5">
    <source>
        <dbReference type="Pfam" id="PF05592"/>
    </source>
</evidence>
<dbReference type="Gene3D" id="1.50.10.10">
    <property type="match status" value="1"/>
</dbReference>
<feature type="domain" description="Alpha-L-rhamnosidase six-hairpin glycosidase" evidence="7">
    <location>
        <begin position="480"/>
        <end position="811"/>
    </location>
</feature>
<proteinExistence type="predicted"/>
<evidence type="ECO:0000256" key="2">
    <source>
        <dbReference type="ARBA" id="ARBA00012652"/>
    </source>
</evidence>
<dbReference type="Pfam" id="PF17389">
    <property type="entry name" value="Bac_rhamnosid6H"/>
    <property type="match status" value="1"/>
</dbReference>
<evidence type="ECO:0000256" key="4">
    <source>
        <dbReference type="SAM" id="SignalP"/>
    </source>
</evidence>
<dbReference type="InterPro" id="IPR013737">
    <property type="entry name" value="Bac_rhamnosid_N"/>
</dbReference>
<feature type="chain" id="PRO_5045770319" description="alpha-L-rhamnosidase" evidence="4">
    <location>
        <begin position="24"/>
        <end position="925"/>
    </location>
</feature>
<dbReference type="SUPFAM" id="SSF48208">
    <property type="entry name" value="Six-hairpin glycosidases"/>
    <property type="match status" value="1"/>
</dbReference>
<evidence type="ECO:0000313" key="9">
    <source>
        <dbReference type="EMBL" id="MFC4210255.1"/>
    </source>
</evidence>
<dbReference type="EMBL" id="JBHSBW010000007">
    <property type="protein sequence ID" value="MFC4210255.1"/>
    <property type="molecule type" value="Genomic_DNA"/>
</dbReference>
<dbReference type="InterPro" id="IPR013783">
    <property type="entry name" value="Ig-like_fold"/>
</dbReference>
<protein>
    <recommendedName>
        <fullName evidence="2">alpha-L-rhamnosidase</fullName>
        <ecNumber evidence="2">3.2.1.40</ecNumber>
    </recommendedName>
</protein>
<evidence type="ECO:0000256" key="1">
    <source>
        <dbReference type="ARBA" id="ARBA00001445"/>
    </source>
</evidence>
<dbReference type="Pfam" id="PF08531">
    <property type="entry name" value="Bac_rhamnosid_N"/>
    <property type="match status" value="1"/>
</dbReference>
<name>A0ABV8P4R8_9SPHI</name>
<comment type="caution">
    <text evidence="9">The sequence shown here is derived from an EMBL/GenBank/DDBJ whole genome shotgun (WGS) entry which is preliminary data.</text>
</comment>
<dbReference type="InterPro" id="IPR016007">
    <property type="entry name" value="Alpha_rhamnosid"/>
</dbReference>
<organism evidence="9 10">
    <name type="scientific">Pedobacter lithocola</name>
    <dbReference type="NCBI Taxonomy" id="1908239"/>
    <lineage>
        <taxon>Bacteria</taxon>
        <taxon>Pseudomonadati</taxon>
        <taxon>Bacteroidota</taxon>
        <taxon>Sphingobacteriia</taxon>
        <taxon>Sphingobacteriales</taxon>
        <taxon>Sphingobacteriaceae</taxon>
        <taxon>Pedobacter</taxon>
    </lineage>
</organism>
<evidence type="ECO:0000259" key="6">
    <source>
        <dbReference type="Pfam" id="PF08531"/>
    </source>
</evidence>